<sequence length="83" mass="9601">MARANLARWIPLNRRAQPWLSEWQAVMDQGLDVTLALMTDPGEYATEMRQSSPFTGILTEDERRNFLAAWRAHHSRGKRGSKF</sequence>
<comment type="caution">
    <text evidence="1">The sequence shown here is derived from an EMBL/GenBank/DDBJ whole genome shotgun (WGS) entry which is preliminary data.</text>
</comment>
<accession>A0ABM8NLP1</accession>
<dbReference type="EMBL" id="CAJHCQ010000005">
    <property type="protein sequence ID" value="CAD6531820.1"/>
    <property type="molecule type" value="Genomic_DNA"/>
</dbReference>
<evidence type="ECO:0000313" key="2">
    <source>
        <dbReference type="Proteomes" id="UP000656319"/>
    </source>
</evidence>
<dbReference type="RefSeq" id="WP_201696337.1">
    <property type="nucleotide sequence ID" value="NZ_CAJHCQ010000005.1"/>
</dbReference>
<dbReference type="Proteomes" id="UP000656319">
    <property type="component" value="Unassembled WGS sequence"/>
</dbReference>
<name>A0ABM8NLP1_9BURK</name>
<keyword evidence="2" id="KW-1185">Reference proteome</keyword>
<protein>
    <submittedName>
        <fullName evidence="1">Uncharacterized protein</fullName>
    </submittedName>
</protein>
<evidence type="ECO:0000313" key="1">
    <source>
        <dbReference type="EMBL" id="CAD6531820.1"/>
    </source>
</evidence>
<organism evidence="1 2">
    <name type="scientific">Paraburkholderia hiiakae</name>
    <dbReference type="NCBI Taxonomy" id="1081782"/>
    <lineage>
        <taxon>Bacteria</taxon>
        <taxon>Pseudomonadati</taxon>
        <taxon>Pseudomonadota</taxon>
        <taxon>Betaproteobacteria</taxon>
        <taxon>Burkholderiales</taxon>
        <taxon>Burkholderiaceae</taxon>
        <taxon>Paraburkholderia</taxon>
    </lineage>
</organism>
<proteinExistence type="predicted"/>
<gene>
    <name evidence="1" type="ORF">LMG27952_02625</name>
</gene>
<reference evidence="1 2" key="1">
    <citation type="submission" date="2020-10" db="EMBL/GenBank/DDBJ databases">
        <authorList>
            <person name="Peeters C."/>
        </authorList>
    </citation>
    <scope>NUCLEOTIDE SEQUENCE [LARGE SCALE GENOMIC DNA]</scope>
    <source>
        <strain evidence="1 2">LMG 27952</strain>
    </source>
</reference>